<dbReference type="GeneID" id="84783741"/>
<comment type="caution">
    <text evidence="3">The sequence shown here is derived from an EMBL/GenBank/DDBJ whole genome shotgun (WGS) entry which is preliminary data.</text>
</comment>
<dbReference type="OrthoDB" id="9782395at2"/>
<dbReference type="GO" id="GO:0000270">
    <property type="term" value="P:peptidoglycan metabolic process"/>
    <property type="evidence" value="ECO:0007669"/>
    <property type="project" value="TreeGrafter"/>
</dbReference>
<keyword evidence="1" id="KW-0472">Membrane</keyword>
<feature type="transmembrane region" description="Helical" evidence="1">
    <location>
        <begin position="88"/>
        <end position="110"/>
    </location>
</feature>
<keyword evidence="1" id="KW-1133">Transmembrane helix</keyword>
<evidence type="ECO:0000259" key="2">
    <source>
        <dbReference type="Pfam" id="PF02698"/>
    </source>
</evidence>
<dbReference type="InterPro" id="IPR014729">
    <property type="entry name" value="Rossmann-like_a/b/a_fold"/>
</dbReference>
<dbReference type="CDD" id="cd06259">
    <property type="entry name" value="YdcF-like"/>
    <property type="match status" value="1"/>
</dbReference>
<feature type="transmembrane region" description="Helical" evidence="1">
    <location>
        <begin position="47"/>
        <end position="76"/>
    </location>
</feature>
<evidence type="ECO:0000256" key="1">
    <source>
        <dbReference type="SAM" id="Phobius"/>
    </source>
</evidence>
<dbReference type="AlphaFoldDB" id="A0A0R1JQ81"/>
<dbReference type="Gene3D" id="3.40.50.620">
    <property type="entry name" value="HUPs"/>
    <property type="match status" value="1"/>
</dbReference>
<feature type="transmembrane region" description="Helical" evidence="1">
    <location>
        <begin position="308"/>
        <end position="326"/>
    </location>
</feature>
<dbReference type="GO" id="GO:0043164">
    <property type="term" value="P:Gram-negative-bacterium-type cell wall biogenesis"/>
    <property type="evidence" value="ECO:0007669"/>
    <property type="project" value="TreeGrafter"/>
</dbReference>
<evidence type="ECO:0000313" key="4">
    <source>
        <dbReference type="Proteomes" id="UP000051162"/>
    </source>
</evidence>
<reference evidence="3 4" key="1">
    <citation type="journal article" date="2015" name="Genome Announc.">
        <title>Expanding the biotechnology potential of lactobacilli through comparative genomics of 213 strains and associated genera.</title>
        <authorList>
            <person name="Sun Z."/>
            <person name="Harris H.M."/>
            <person name="McCann A."/>
            <person name="Guo C."/>
            <person name="Argimon S."/>
            <person name="Zhang W."/>
            <person name="Yang X."/>
            <person name="Jeffery I.B."/>
            <person name="Cooney J.C."/>
            <person name="Kagawa T.F."/>
            <person name="Liu W."/>
            <person name="Song Y."/>
            <person name="Salvetti E."/>
            <person name="Wrobel A."/>
            <person name="Rasinkangas P."/>
            <person name="Parkhill J."/>
            <person name="Rea M.C."/>
            <person name="O'Sullivan O."/>
            <person name="Ritari J."/>
            <person name="Douillard F.P."/>
            <person name="Paul Ross R."/>
            <person name="Yang R."/>
            <person name="Briner A.E."/>
            <person name="Felis G.E."/>
            <person name="de Vos W.M."/>
            <person name="Barrangou R."/>
            <person name="Klaenhammer T.R."/>
            <person name="Caufield P.W."/>
            <person name="Cui Y."/>
            <person name="Zhang H."/>
            <person name="O'Toole P.W."/>
        </authorList>
    </citation>
    <scope>NUCLEOTIDE SEQUENCE [LARGE SCALE GENOMIC DNA]</scope>
    <source>
        <strain evidence="3 4">DSM 19117</strain>
    </source>
</reference>
<keyword evidence="4" id="KW-1185">Reference proteome</keyword>
<dbReference type="RefSeq" id="WP_056944717.1">
    <property type="nucleotide sequence ID" value="NZ_AZDT01000058.1"/>
</dbReference>
<dbReference type="PATRIC" id="fig|1423773.3.peg.437"/>
<evidence type="ECO:0000313" key="3">
    <source>
        <dbReference type="EMBL" id="KRK73589.1"/>
    </source>
</evidence>
<dbReference type="PANTHER" id="PTHR30336:SF4">
    <property type="entry name" value="ENVELOPE BIOGENESIS FACTOR ELYC"/>
    <property type="match status" value="1"/>
</dbReference>
<dbReference type="PANTHER" id="PTHR30336">
    <property type="entry name" value="INNER MEMBRANE PROTEIN, PROBABLE PERMEASE"/>
    <property type="match status" value="1"/>
</dbReference>
<dbReference type="EMBL" id="AZDT01000058">
    <property type="protein sequence ID" value="KRK73589.1"/>
    <property type="molecule type" value="Genomic_DNA"/>
</dbReference>
<name>A0A0R1JQ81_9LACO</name>
<feature type="transmembrane region" description="Helical" evidence="1">
    <location>
        <begin position="122"/>
        <end position="145"/>
    </location>
</feature>
<dbReference type="Pfam" id="PF02698">
    <property type="entry name" value="DUF218"/>
    <property type="match status" value="1"/>
</dbReference>
<gene>
    <name evidence="3" type="ORF">FD30_GL000427</name>
</gene>
<dbReference type="InterPro" id="IPR051599">
    <property type="entry name" value="Cell_Envelope_Assoc"/>
</dbReference>
<feature type="domain" description="DUF218" evidence="2">
    <location>
        <begin position="156"/>
        <end position="297"/>
    </location>
</feature>
<dbReference type="Proteomes" id="UP000051162">
    <property type="component" value="Unassembled WGS sequence"/>
</dbReference>
<organism evidence="3 4">
    <name type="scientific">Levilactobacillus namurensis DSM 19117</name>
    <dbReference type="NCBI Taxonomy" id="1423773"/>
    <lineage>
        <taxon>Bacteria</taxon>
        <taxon>Bacillati</taxon>
        <taxon>Bacillota</taxon>
        <taxon>Bacilli</taxon>
        <taxon>Lactobacillales</taxon>
        <taxon>Lactobacillaceae</taxon>
        <taxon>Levilactobacillus</taxon>
    </lineage>
</organism>
<proteinExistence type="predicted"/>
<accession>A0A0R1JQ81</accession>
<dbReference type="InterPro" id="IPR003848">
    <property type="entry name" value="DUF218"/>
</dbReference>
<keyword evidence="1" id="KW-0812">Transmembrane</keyword>
<protein>
    <recommendedName>
        <fullName evidence="2">DUF218 domain-containing protein</fullName>
    </recommendedName>
</protein>
<dbReference type="GO" id="GO:0005886">
    <property type="term" value="C:plasma membrane"/>
    <property type="evidence" value="ECO:0007669"/>
    <property type="project" value="TreeGrafter"/>
</dbReference>
<dbReference type="STRING" id="1423773.FD30_GL000427"/>
<sequence>MLLSAIVFLLSLTALITFWQPHGIFSALVTCFSGGAIILIASFSHHAWAHGLALIGWAVVLIMAASGCLTLALILFRPRQVVRKAERLSRGLLIGIWLWLLGGAGWLWAVSTGHFNDTLWPWLTFIPIFSVYLAGLYAASLVGFLRSWSWHVRRADTILVLGAGLADGHQIGQVLQSRLDTALALANAQKGPVTVIVSGGQGPDETISEAAAMAAYLTRHHLQATLLQETAATNTLTNLSNSQRLWMQQPHQGGRVVVVTSDYHLFRTRILAHRLGLRIPGQAAPTDWHDLPTAWAREFLAIVMLHPLLHRSVLLALIVINFIWWLI</sequence>